<organism evidence="1 2">
    <name type="scientific">Coemansia nantahalensis</name>
    <dbReference type="NCBI Taxonomy" id="2789366"/>
    <lineage>
        <taxon>Eukaryota</taxon>
        <taxon>Fungi</taxon>
        <taxon>Fungi incertae sedis</taxon>
        <taxon>Zoopagomycota</taxon>
        <taxon>Kickxellomycotina</taxon>
        <taxon>Kickxellomycetes</taxon>
        <taxon>Kickxellales</taxon>
        <taxon>Kickxellaceae</taxon>
        <taxon>Coemansia</taxon>
    </lineage>
</organism>
<evidence type="ECO:0000313" key="2">
    <source>
        <dbReference type="Proteomes" id="UP001140234"/>
    </source>
</evidence>
<protein>
    <submittedName>
        <fullName evidence="1">COP9 signalosome complex subunit 7b</fullName>
    </submittedName>
</protein>
<sequence>MDAHLAVLNSAALADVPGVIDRVLDDDSVFHFGRLLQSSKVAELADSGQYASYGRLLQLFAFGVLGDYRANAEQFPQLSAQQLGKLKYLTLVSLASEARVLGYDDLVRELECASEQEMEDLVIEAIYKGLVSAKLDQKRRVVEIDFVVGRDVRLEDLPSMHAHLDEWSSACQSALAETARQIEAARDTAKTKSLESRQFSETLQVLRAACGTTSASEPSAPDGLDRADSQYSSAEYQREEQRTRAGAP</sequence>
<name>A0ACC1JNB9_9FUNG</name>
<proteinExistence type="predicted"/>
<keyword evidence="2" id="KW-1185">Reference proteome</keyword>
<accession>A0ACC1JNB9</accession>
<evidence type="ECO:0000313" key="1">
    <source>
        <dbReference type="EMBL" id="KAJ2764090.1"/>
    </source>
</evidence>
<reference evidence="1" key="1">
    <citation type="submission" date="2022-07" db="EMBL/GenBank/DDBJ databases">
        <title>Phylogenomic reconstructions and comparative analyses of Kickxellomycotina fungi.</title>
        <authorList>
            <person name="Reynolds N.K."/>
            <person name="Stajich J.E."/>
            <person name="Barry K."/>
            <person name="Grigoriev I.V."/>
            <person name="Crous P."/>
            <person name="Smith M.E."/>
        </authorList>
    </citation>
    <scope>NUCLEOTIDE SEQUENCE</scope>
    <source>
        <strain evidence="1">CBS 109366</strain>
    </source>
</reference>
<comment type="caution">
    <text evidence="1">The sequence shown here is derived from an EMBL/GenBank/DDBJ whole genome shotgun (WGS) entry which is preliminary data.</text>
</comment>
<dbReference type="Proteomes" id="UP001140234">
    <property type="component" value="Unassembled WGS sequence"/>
</dbReference>
<dbReference type="EMBL" id="JANBUJ010002488">
    <property type="protein sequence ID" value="KAJ2764090.1"/>
    <property type="molecule type" value="Genomic_DNA"/>
</dbReference>
<gene>
    <name evidence="1" type="primary">COPS7B</name>
    <name evidence="1" type="ORF">IWQ57_005310</name>
</gene>